<evidence type="ECO:0000256" key="1">
    <source>
        <dbReference type="SAM" id="Phobius"/>
    </source>
</evidence>
<gene>
    <name evidence="2" type="ORF">AKJ08_3598</name>
</gene>
<dbReference type="RefSeq" id="WP_050727265.1">
    <property type="nucleotide sequence ID" value="NZ_CP012332.1"/>
</dbReference>
<feature type="transmembrane region" description="Helical" evidence="1">
    <location>
        <begin position="96"/>
        <end position="113"/>
    </location>
</feature>
<dbReference type="KEGG" id="vin:AKJ08_3598"/>
<evidence type="ECO:0000313" key="3">
    <source>
        <dbReference type="Proteomes" id="UP000055590"/>
    </source>
</evidence>
<name>A0A0K1PIJ9_9BACT</name>
<keyword evidence="3" id="KW-1185">Reference proteome</keyword>
<keyword evidence="1" id="KW-1133">Transmembrane helix</keyword>
<dbReference type="Proteomes" id="UP000055590">
    <property type="component" value="Chromosome"/>
</dbReference>
<feature type="transmembrane region" description="Helical" evidence="1">
    <location>
        <begin position="73"/>
        <end position="90"/>
    </location>
</feature>
<evidence type="ECO:0000313" key="2">
    <source>
        <dbReference type="EMBL" id="AKU93211.1"/>
    </source>
</evidence>
<dbReference type="EMBL" id="CP012332">
    <property type="protein sequence ID" value="AKU93211.1"/>
    <property type="molecule type" value="Genomic_DNA"/>
</dbReference>
<reference evidence="2 3" key="1">
    <citation type="submission" date="2015-08" db="EMBL/GenBank/DDBJ databases">
        <authorList>
            <person name="Babu N.S."/>
            <person name="Beckwith C.J."/>
            <person name="Beseler K.G."/>
            <person name="Brison A."/>
            <person name="Carone J.V."/>
            <person name="Caskin T.P."/>
            <person name="Diamond M."/>
            <person name="Durham M.E."/>
            <person name="Foxe J.M."/>
            <person name="Go M."/>
            <person name="Henderson B.A."/>
            <person name="Jones I.B."/>
            <person name="McGettigan J.A."/>
            <person name="Micheletti S.J."/>
            <person name="Nasrallah M.E."/>
            <person name="Ortiz D."/>
            <person name="Piller C.R."/>
            <person name="Privatt S.R."/>
            <person name="Schneider S.L."/>
            <person name="Sharp S."/>
            <person name="Smith T.C."/>
            <person name="Stanton J.D."/>
            <person name="Ullery H.E."/>
            <person name="Wilson R.J."/>
            <person name="Serrano M.G."/>
            <person name="Buck G."/>
            <person name="Lee V."/>
            <person name="Wang Y."/>
            <person name="Carvalho R."/>
            <person name="Voegtly L."/>
            <person name="Shi R."/>
            <person name="Duckworth R."/>
            <person name="Johnson A."/>
            <person name="Loviza R."/>
            <person name="Walstead R."/>
            <person name="Shah Z."/>
            <person name="Kiflezghi M."/>
            <person name="Wade K."/>
            <person name="Ball S.L."/>
            <person name="Bradley K.W."/>
            <person name="Asai D.J."/>
            <person name="Bowman C.A."/>
            <person name="Russell D.A."/>
            <person name="Pope W.H."/>
            <person name="Jacobs-Sera D."/>
            <person name="Hendrix R.W."/>
            <person name="Hatfull G.F."/>
        </authorList>
    </citation>
    <scope>NUCLEOTIDE SEQUENCE [LARGE SCALE GENOMIC DNA]</scope>
    <source>
        <strain evidence="2 3">DSM 27710</strain>
    </source>
</reference>
<accession>A0A0K1PIJ9</accession>
<proteinExistence type="predicted"/>
<keyword evidence="1" id="KW-0812">Transmembrane</keyword>
<sequence>MPHVIEIRRGPTVEYPRICPYCESRPTGTSIEHEYKSLKEWGPFGPIYESSYFRLPACTSCVQLLRRMKISSWVLGVGPFAAVIVAAIWAPNLESIAWWSMLGIPLGIAVWLWRASRRRRFRVGKVSQALYSYCSHSARYARDFAELNGGTKPRWRWLIFRWR</sequence>
<protein>
    <submittedName>
        <fullName evidence="2">Uncharacterized protein</fullName>
    </submittedName>
</protein>
<keyword evidence="1" id="KW-0472">Membrane</keyword>
<organism evidence="2 3">
    <name type="scientific">Vulgatibacter incomptus</name>
    <dbReference type="NCBI Taxonomy" id="1391653"/>
    <lineage>
        <taxon>Bacteria</taxon>
        <taxon>Pseudomonadati</taxon>
        <taxon>Myxococcota</taxon>
        <taxon>Myxococcia</taxon>
        <taxon>Myxococcales</taxon>
        <taxon>Cystobacterineae</taxon>
        <taxon>Vulgatibacteraceae</taxon>
        <taxon>Vulgatibacter</taxon>
    </lineage>
</organism>
<dbReference type="AlphaFoldDB" id="A0A0K1PIJ9"/>